<keyword evidence="7" id="KW-1185">Reference proteome</keyword>
<feature type="region of interest" description="Disordered" evidence="4">
    <location>
        <begin position="271"/>
        <end position="296"/>
    </location>
</feature>
<feature type="region of interest" description="Disordered" evidence="4">
    <location>
        <begin position="18"/>
        <end position="130"/>
    </location>
</feature>
<dbReference type="InterPro" id="IPR003593">
    <property type="entry name" value="AAA+_ATPase"/>
</dbReference>
<dbReference type="InterPro" id="IPR027417">
    <property type="entry name" value="P-loop_NTPase"/>
</dbReference>
<dbReference type="InterPro" id="IPR047854">
    <property type="entry name" value="RFC_lid"/>
</dbReference>
<dbReference type="Proteomes" id="UP000041254">
    <property type="component" value="Unassembled WGS sequence"/>
</dbReference>
<sequence>MDDYDRWDDFTVDQDELLQGAFDSIPDHADQPIPPSAAVAPPRQQQQQQQHSEPDVDSFIRREMDQDAQNQQQQGEGAAEPSRRRSQPQHQQASGPGPEEEDDFDDHNDINDGGLDADLMGGGDGEPVGECEMVYEDAPLGECVRLCGSEESWRTYYLKLMPERDEGEEEGGRAVGGKGRGRSLLKVPIAELIRQCDEDRAREQRDGAAESDAPHEDRKEGERRRRKKGSDDQLWVDKYRPRSFIDLLSDGIVNREVLKWVMEWTPERFDPGYAKRPHPAPTGASSHQQHQQPDRRNIYQKQSPYDAAGKGGYQEKEAADYKAILLAGPPGVGKTTLAHIVAKHCGYSAFEVNASDDRTAATLSKKIEGVCTCATMEGKPTILVLDEIDGIAGGGGEETAEGPGSSCKAVETILKLLDRKIKGKNTSYIRRPIICICNDIYARALRPLRDKVKVFQVQTGGLRRLVDRLKHISDSEGVAVDKTTLEYLARMVNLDIRAAINSLQLLARRRGGGSYVTLDDLRQMGEAALTGGKDRTLSEIELAKTVFRPTTSQNLPLELRQMMGVSGRSQTASRADLVIKQVALETGALDYQTYATVFTENLLKVDYSDPLLRHTAEIMTRLAEGDVFGNAAFRRQQPLFHAYGLLSPLLYATTHCTALGHLPRFLPPFDDIHARPQRRARQALPHAVVDKCLPVLARGVMSRDFTYTTAPHVVDIVLPSKEATHPSWFRNQNIALGGPHGHLGSSTKSATWLISDRYDPSSPMATLQHIVGVMAAFGLAYTGEPSTCPTVPRRNEGHGGKRPSPFFNQSPHRAVARPDAHYRLEPELSLLSTFPHATHQPTHTDKDKDNATGDHHPYARAFTVESRLAQLLTPRILLKRVKMTDKKTDIAEKDSDKGGAAAPGSRRPTGRAVRLSGAGGGASSCRRSLVSERGEGGLPSPQELIAMAQQNFRDKMRQKRELAEKGLSQPEASQPSSVGSKRSYEAALGGSQAKPAMKVQYTYVEGHTAGVTRKLKIRQLIPGWGGGGATRARERAGPAD</sequence>
<dbReference type="OrthoDB" id="449560at2759"/>
<dbReference type="GO" id="GO:0005634">
    <property type="term" value="C:nucleus"/>
    <property type="evidence" value="ECO:0007669"/>
    <property type="project" value="TreeGrafter"/>
</dbReference>
<dbReference type="Gene3D" id="3.40.50.300">
    <property type="entry name" value="P-loop containing nucleotide triphosphate hydrolases"/>
    <property type="match status" value="1"/>
</dbReference>
<name>A0A0G4EYC9_VITBC</name>
<evidence type="ECO:0000313" key="6">
    <source>
        <dbReference type="EMBL" id="CEM04145.1"/>
    </source>
</evidence>
<accession>A0A0G4EYC9</accession>
<evidence type="ECO:0000313" key="7">
    <source>
        <dbReference type="Proteomes" id="UP000041254"/>
    </source>
</evidence>
<feature type="compositionally biased region" description="Low complexity" evidence="4">
    <location>
        <begin position="67"/>
        <end position="80"/>
    </location>
</feature>
<evidence type="ECO:0000256" key="4">
    <source>
        <dbReference type="SAM" id="MobiDB-lite"/>
    </source>
</evidence>
<dbReference type="SUPFAM" id="SSF52540">
    <property type="entry name" value="P-loop containing nucleoside triphosphate hydrolases"/>
    <property type="match status" value="1"/>
</dbReference>
<dbReference type="AlphaFoldDB" id="A0A0G4EYC9"/>
<evidence type="ECO:0000259" key="5">
    <source>
        <dbReference type="SMART" id="SM00382"/>
    </source>
</evidence>
<dbReference type="GO" id="GO:0005524">
    <property type="term" value="F:ATP binding"/>
    <property type="evidence" value="ECO:0007669"/>
    <property type="project" value="UniProtKB-KW"/>
</dbReference>
<keyword evidence="2" id="KW-0547">Nucleotide-binding</keyword>
<feature type="region of interest" description="Disordered" evidence="4">
    <location>
        <begin position="886"/>
        <end position="942"/>
    </location>
</feature>
<feature type="compositionally biased region" description="Basic and acidic residues" evidence="4">
    <location>
        <begin position="842"/>
        <end position="856"/>
    </location>
</feature>
<dbReference type="EMBL" id="CDMY01000347">
    <property type="protein sequence ID" value="CEM04145.1"/>
    <property type="molecule type" value="Genomic_DNA"/>
</dbReference>
<evidence type="ECO:0000256" key="1">
    <source>
        <dbReference type="ARBA" id="ARBA00022705"/>
    </source>
</evidence>
<feature type="region of interest" description="Disordered" evidence="4">
    <location>
        <begin position="836"/>
        <end position="856"/>
    </location>
</feature>
<dbReference type="InParanoid" id="A0A0G4EYC9"/>
<keyword evidence="3" id="KW-0067">ATP-binding</keyword>
<dbReference type="PANTHER" id="PTHR23389:SF3">
    <property type="entry name" value="CHROMOSOME TRANSMISSION FIDELITY PROTEIN 18 HOMOLOG"/>
    <property type="match status" value="1"/>
</dbReference>
<feature type="region of interest" description="Disordered" evidence="4">
    <location>
        <begin position="196"/>
        <end position="232"/>
    </location>
</feature>
<evidence type="ECO:0000256" key="3">
    <source>
        <dbReference type="ARBA" id="ARBA00022840"/>
    </source>
</evidence>
<feature type="compositionally biased region" description="Basic and acidic residues" evidence="4">
    <location>
        <begin position="886"/>
        <end position="897"/>
    </location>
</feature>
<feature type="compositionally biased region" description="Polar residues" evidence="4">
    <location>
        <begin position="970"/>
        <end position="980"/>
    </location>
</feature>
<evidence type="ECO:0000256" key="2">
    <source>
        <dbReference type="ARBA" id="ARBA00022741"/>
    </source>
</evidence>
<gene>
    <name evidence="6" type="ORF">Vbra_8578</name>
</gene>
<dbReference type="CDD" id="cd18140">
    <property type="entry name" value="HLD_clamp_RFC"/>
    <property type="match status" value="1"/>
</dbReference>
<dbReference type="GO" id="GO:0003677">
    <property type="term" value="F:DNA binding"/>
    <property type="evidence" value="ECO:0007669"/>
    <property type="project" value="TreeGrafter"/>
</dbReference>
<dbReference type="GO" id="GO:0016887">
    <property type="term" value="F:ATP hydrolysis activity"/>
    <property type="evidence" value="ECO:0007669"/>
    <property type="project" value="InterPro"/>
</dbReference>
<feature type="domain" description="AAA+ ATPase" evidence="5">
    <location>
        <begin position="320"/>
        <end position="459"/>
    </location>
</feature>
<dbReference type="STRING" id="1169540.A0A0G4EYC9"/>
<dbReference type="VEuPathDB" id="CryptoDB:Vbra_8578"/>
<dbReference type="PRINTS" id="PR00830">
    <property type="entry name" value="ENDOLAPTASE"/>
</dbReference>
<reference evidence="6 7" key="1">
    <citation type="submission" date="2014-11" db="EMBL/GenBank/DDBJ databases">
        <authorList>
            <person name="Zhu J."/>
            <person name="Qi W."/>
            <person name="Song R."/>
        </authorList>
    </citation>
    <scope>NUCLEOTIDE SEQUENCE [LARGE SCALE GENOMIC DNA]</scope>
</reference>
<proteinExistence type="predicted"/>
<feature type="compositionally biased region" description="Basic and acidic residues" evidence="4">
    <location>
        <begin position="52"/>
        <end position="65"/>
    </location>
</feature>
<dbReference type="InterPro" id="IPR003959">
    <property type="entry name" value="ATPase_AAA_core"/>
</dbReference>
<keyword evidence="1" id="KW-0235">DNA replication</keyword>
<dbReference type="GO" id="GO:0006260">
    <property type="term" value="P:DNA replication"/>
    <property type="evidence" value="ECO:0007669"/>
    <property type="project" value="UniProtKB-KW"/>
</dbReference>
<dbReference type="CDD" id="cd00009">
    <property type="entry name" value="AAA"/>
    <property type="match status" value="1"/>
</dbReference>
<dbReference type="Pfam" id="PF00004">
    <property type="entry name" value="AAA"/>
    <property type="match status" value="1"/>
</dbReference>
<protein>
    <recommendedName>
        <fullName evidence="5">AAA+ ATPase domain-containing protein</fullName>
    </recommendedName>
</protein>
<dbReference type="SMART" id="SM00382">
    <property type="entry name" value="AAA"/>
    <property type="match status" value="1"/>
</dbReference>
<dbReference type="Gene3D" id="1.10.8.60">
    <property type="match status" value="1"/>
</dbReference>
<feature type="region of interest" description="Disordered" evidence="4">
    <location>
        <begin position="956"/>
        <end position="997"/>
    </location>
</feature>
<dbReference type="PANTHER" id="PTHR23389">
    <property type="entry name" value="CHROMOSOME TRANSMISSION FIDELITY FACTOR 18"/>
    <property type="match status" value="1"/>
</dbReference>
<organism evidence="6 7">
    <name type="scientific">Vitrella brassicaformis (strain CCMP3155)</name>
    <dbReference type="NCBI Taxonomy" id="1169540"/>
    <lineage>
        <taxon>Eukaryota</taxon>
        <taxon>Sar</taxon>
        <taxon>Alveolata</taxon>
        <taxon>Colpodellida</taxon>
        <taxon>Vitrellaceae</taxon>
        <taxon>Vitrella</taxon>
    </lineage>
</organism>